<proteinExistence type="predicted"/>
<dbReference type="RefSeq" id="WP_289831509.1">
    <property type="nucleotide sequence ID" value="NZ_JAUEDK010000045.1"/>
</dbReference>
<evidence type="ECO:0000256" key="1">
    <source>
        <dbReference type="SAM" id="MobiDB-lite"/>
    </source>
</evidence>
<evidence type="ECO:0000313" key="3">
    <source>
        <dbReference type="EMBL" id="MDN0076873.1"/>
    </source>
</evidence>
<keyword evidence="4" id="KW-1185">Reference proteome</keyword>
<accession>A0ABT7XSW5</accession>
<dbReference type="Proteomes" id="UP001168540">
    <property type="component" value="Unassembled WGS sequence"/>
</dbReference>
<sequence length="72" mass="7901">MKQMVLLSLLTLSLPALAQTYEAPAYANRVNGSANLVTESGTASPMPMQSMPPAKHHNRPSRHHRKPMVLSH</sequence>
<feature type="signal peptide" evidence="2">
    <location>
        <begin position="1"/>
        <end position="18"/>
    </location>
</feature>
<protein>
    <submittedName>
        <fullName evidence="3">Uncharacterized protein</fullName>
    </submittedName>
</protein>
<reference evidence="3" key="1">
    <citation type="submission" date="2023-06" db="EMBL/GenBank/DDBJ databases">
        <authorList>
            <person name="Zhang S."/>
        </authorList>
    </citation>
    <scope>NUCLEOTIDE SEQUENCE</scope>
    <source>
        <strain evidence="3">SG2303</strain>
    </source>
</reference>
<keyword evidence="2" id="KW-0732">Signal</keyword>
<evidence type="ECO:0000313" key="4">
    <source>
        <dbReference type="Proteomes" id="UP001168540"/>
    </source>
</evidence>
<feature type="compositionally biased region" description="Basic residues" evidence="1">
    <location>
        <begin position="54"/>
        <end position="72"/>
    </location>
</feature>
<feature type="region of interest" description="Disordered" evidence="1">
    <location>
        <begin position="37"/>
        <end position="72"/>
    </location>
</feature>
<comment type="caution">
    <text evidence="3">The sequence shown here is derived from an EMBL/GenBank/DDBJ whole genome shotgun (WGS) entry which is preliminary data.</text>
</comment>
<organism evidence="3 4">
    <name type="scientific">Crenobacter oryzisoli</name>
    <dbReference type="NCBI Taxonomy" id="3056844"/>
    <lineage>
        <taxon>Bacteria</taxon>
        <taxon>Pseudomonadati</taxon>
        <taxon>Pseudomonadota</taxon>
        <taxon>Betaproteobacteria</taxon>
        <taxon>Neisseriales</taxon>
        <taxon>Neisseriaceae</taxon>
        <taxon>Crenobacter</taxon>
    </lineage>
</organism>
<feature type="compositionally biased region" description="Low complexity" evidence="1">
    <location>
        <begin position="44"/>
        <end position="53"/>
    </location>
</feature>
<feature type="chain" id="PRO_5046509126" evidence="2">
    <location>
        <begin position="19"/>
        <end position="72"/>
    </location>
</feature>
<gene>
    <name evidence="3" type="ORF">QU481_18675</name>
</gene>
<name>A0ABT7XSW5_9NEIS</name>
<evidence type="ECO:0000256" key="2">
    <source>
        <dbReference type="SAM" id="SignalP"/>
    </source>
</evidence>
<dbReference type="EMBL" id="JAUEDK010000045">
    <property type="protein sequence ID" value="MDN0076873.1"/>
    <property type="molecule type" value="Genomic_DNA"/>
</dbReference>